<dbReference type="GO" id="GO:0005975">
    <property type="term" value="P:carbohydrate metabolic process"/>
    <property type="evidence" value="ECO:0007669"/>
    <property type="project" value="InterPro"/>
</dbReference>
<reference evidence="8 9" key="2">
    <citation type="submission" date="2019-04" db="EMBL/GenBank/DDBJ databases">
        <title>The genome sequence of big-headed turtle.</title>
        <authorList>
            <person name="Gong S."/>
        </authorList>
    </citation>
    <scope>NUCLEOTIDE SEQUENCE [LARGE SCALE GENOMIC DNA]</scope>
    <source>
        <strain evidence="8">DO16091913</strain>
        <tissue evidence="8">Muscle</tissue>
    </source>
</reference>
<keyword evidence="4 8" id="KW-0808">Transferase</keyword>
<comment type="subcellular location">
    <subcellularLocation>
        <location evidence="1">Membrane</location>
        <topology evidence="1">Single-pass type II membrane protein</topology>
    </subcellularLocation>
</comment>
<dbReference type="OrthoDB" id="10013941at2759"/>
<keyword evidence="3 8" id="KW-0328">Glycosyltransferase</keyword>
<dbReference type="Gene3D" id="3.90.550.10">
    <property type="entry name" value="Spore Coat Polysaccharide Biosynthesis Protein SpsA, Chain A"/>
    <property type="match status" value="1"/>
</dbReference>
<dbReference type="PANTHER" id="PTHR10462:SF33">
    <property type="entry name" value="ALPHA-1,3-GALACTOSYLTRANSFERASE 2"/>
    <property type="match status" value="1"/>
</dbReference>
<feature type="binding site" evidence="6">
    <location>
        <position position="151"/>
    </location>
    <ligand>
        <name>Mn(2+)</name>
        <dbReference type="ChEBI" id="CHEBI:29035"/>
    </ligand>
</feature>
<dbReference type="AlphaFoldDB" id="A0A4D9DYQ1"/>
<evidence type="ECO:0000256" key="6">
    <source>
        <dbReference type="PIRSR" id="PIRSR605076-3"/>
    </source>
</evidence>
<comment type="cofactor">
    <cofactor evidence="6">
        <name>Mn(2+)</name>
        <dbReference type="ChEBI" id="CHEBI:29035"/>
    </cofactor>
    <text evidence="6">Binds 1 Mn(2+) ion per subunit.</text>
</comment>
<comment type="similarity">
    <text evidence="2">Belongs to the glycosyltransferase 6 family.</text>
</comment>
<feature type="region of interest" description="Disordered" evidence="7">
    <location>
        <begin position="190"/>
        <end position="235"/>
    </location>
</feature>
<feature type="binding site" evidence="5">
    <location>
        <begin position="79"/>
        <end position="81"/>
    </location>
    <ligand>
        <name>UDP-N-acetyl-alpha-D-galactosamine</name>
        <dbReference type="ChEBI" id="CHEBI:67138"/>
    </ligand>
</feature>
<reference evidence="8 9" key="1">
    <citation type="submission" date="2019-04" db="EMBL/GenBank/DDBJ databases">
        <title>Draft genome of the big-headed turtle Platysternon megacephalum.</title>
        <authorList>
            <person name="Gong S."/>
        </authorList>
    </citation>
    <scope>NUCLEOTIDE SEQUENCE [LARGE SCALE GENOMIC DNA]</scope>
    <source>
        <strain evidence="8">DO16091913</strain>
        <tissue evidence="8">Muscle</tissue>
    </source>
</reference>
<sequence>MCLLHGLCAPVPLLAPSQLQLPVQGLSLGLPSNEWVRLRRDVLTCTHWGAPIVWEGTFHPEILQQEYGRWDLTIGPMVFAVGRYLAKYLEHFLVTAEEHLMLRLATGRHLQTLMVENQKRRQDISMMRMHWLSQGLDPAICREAQYVFCMDVNQFFVGAFGSEALAESVALLHSYFDRAQVKGTATSSVWGHASGEEPDGKLLPGCSAGQEKRHGGPTGMTRATSIRTSGCTSQPRSCLRSTAGMRPSGHVETPAFLGWCGLRSSTAWGAQQIGDSASKSPQGACGWNPAWGLGE</sequence>
<evidence type="ECO:0000256" key="2">
    <source>
        <dbReference type="ARBA" id="ARBA00010413"/>
    </source>
</evidence>
<feature type="region of interest" description="Disordered" evidence="7">
    <location>
        <begin position="273"/>
        <end position="295"/>
    </location>
</feature>
<feature type="binding site" evidence="5">
    <location>
        <position position="173"/>
    </location>
    <ligand>
        <name>an alpha-L-fucosyl-(1-&gt;2)-beta-D-galactosyl derivative</name>
        <dbReference type="ChEBI" id="CHEBI:140327"/>
    </ligand>
</feature>
<dbReference type="GO" id="GO:0046872">
    <property type="term" value="F:metal ion binding"/>
    <property type="evidence" value="ECO:0007669"/>
    <property type="project" value="UniProtKB-KW"/>
</dbReference>
<dbReference type="SUPFAM" id="SSF53448">
    <property type="entry name" value="Nucleotide-diphospho-sugar transferases"/>
    <property type="match status" value="1"/>
</dbReference>
<organism evidence="8 9">
    <name type="scientific">Platysternon megacephalum</name>
    <name type="common">big-headed turtle</name>
    <dbReference type="NCBI Taxonomy" id="55544"/>
    <lineage>
        <taxon>Eukaryota</taxon>
        <taxon>Metazoa</taxon>
        <taxon>Chordata</taxon>
        <taxon>Craniata</taxon>
        <taxon>Vertebrata</taxon>
        <taxon>Euteleostomi</taxon>
        <taxon>Archelosauria</taxon>
        <taxon>Testudinata</taxon>
        <taxon>Testudines</taxon>
        <taxon>Cryptodira</taxon>
        <taxon>Durocryptodira</taxon>
        <taxon>Testudinoidea</taxon>
        <taxon>Platysternidae</taxon>
        <taxon>Platysternon</taxon>
    </lineage>
</organism>
<evidence type="ECO:0000256" key="4">
    <source>
        <dbReference type="ARBA" id="ARBA00022679"/>
    </source>
</evidence>
<evidence type="ECO:0000313" key="8">
    <source>
        <dbReference type="EMBL" id="TFK00050.1"/>
    </source>
</evidence>
<feature type="compositionally biased region" description="Polar residues" evidence="7">
    <location>
        <begin position="221"/>
        <end position="235"/>
    </location>
</feature>
<dbReference type="Pfam" id="PF03414">
    <property type="entry name" value="Glyco_transf_6"/>
    <property type="match status" value="1"/>
</dbReference>
<feature type="binding site" evidence="5">
    <location>
        <position position="84"/>
    </location>
    <ligand>
        <name>UDP-N-acetyl-alpha-D-galactosamine</name>
        <dbReference type="ChEBI" id="CHEBI:67138"/>
    </ligand>
</feature>
<evidence type="ECO:0000256" key="5">
    <source>
        <dbReference type="PIRSR" id="PIRSR605076-2"/>
    </source>
</evidence>
<keyword evidence="6" id="KW-0464">Manganese</keyword>
<accession>A0A4D9DYQ1</accession>
<comment type="caution">
    <text evidence="8">The sequence shown here is derived from an EMBL/GenBank/DDBJ whole genome shotgun (WGS) entry which is preliminary data.</text>
</comment>
<evidence type="ECO:0000256" key="7">
    <source>
        <dbReference type="SAM" id="MobiDB-lite"/>
    </source>
</evidence>
<dbReference type="PANTHER" id="PTHR10462">
    <property type="entry name" value="GLYCOSYLTRANSFERASE-RELATED"/>
    <property type="match status" value="1"/>
</dbReference>
<gene>
    <name evidence="8" type="ORF">DR999_PMT17864</name>
</gene>
<dbReference type="EMBL" id="QXTE01000291">
    <property type="protein sequence ID" value="TFK00050.1"/>
    <property type="molecule type" value="Genomic_DNA"/>
</dbReference>
<dbReference type="InterPro" id="IPR029044">
    <property type="entry name" value="Nucleotide-diphossugar_trans"/>
</dbReference>
<dbReference type="GO" id="GO:0016758">
    <property type="term" value="F:hexosyltransferase activity"/>
    <property type="evidence" value="ECO:0007669"/>
    <property type="project" value="InterPro"/>
</dbReference>
<name>A0A4D9DYQ1_9SAUR</name>
<dbReference type="GO" id="GO:0031982">
    <property type="term" value="C:vesicle"/>
    <property type="evidence" value="ECO:0007669"/>
    <property type="project" value="TreeGrafter"/>
</dbReference>
<proteinExistence type="inferred from homology"/>
<dbReference type="GO" id="GO:0016020">
    <property type="term" value="C:membrane"/>
    <property type="evidence" value="ECO:0007669"/>
    <property type="project" value="UniProtKB-SubCell"/>
</dbReference>
<dbReference type="GO" id="GO:0005794">
    <property type="term" value="C:Golgi apparatus"/>
    <property type="evidence" value="ECO:0007669"/>
    <property type="project" value="TreeGrafter"/>
</dbReference>
<evidence type="ECO:0000256" key="3">
    <source>
        <dbReference type="ARBA" id="ARBA00022676"/>
    </source>
</evidence>
<evidence type="ECO:0000313" key="9">
    <source>
        <dbReference type="Proteomes" id="UP000297703"/>
    </source>
</evidence>
<dbReference type="Proteomes" id="UP000297703">
    <property type="component" value="Unassembled WGS sequence"/>
</dbReference>
<protein>
    <submittedName>
        <fullName evidence="8">Alpha-1,3-galactosyltransferase 2</fullName>
    </submittedName>
</protein>
<keyword evidence="6" id="KW-0479">Metal-binding</keyword>
<evidence type="ECO:0000256" key="1">
    <source>
        <dbReference type="ARBA" id="ARBA00004606"/>
    </source>
</evidence>
<keyword evidence="9" id="KW-1185">Reference proteome</keyword>
<dbReference type="InterPro" id="IPR005076">
    <property type="entry name" value="Glyco_trans_6"/>
</dbReference>
<dbReference type="STRING" id="55544.A0A4D9DYQ1"/>